<dbReference type="Gene3D" id="2.30.30.490">
    <property type="match status" value="2"/>
</dbReference>
<feature type="region of interest" description="Disordered" evidence="9">
    <location>
        <begin position="103"/>
        <end position="141"/>
    </location>
</feature>
<dbReference type="CDD" id="cd00202">
    <property type="entry name" value="ZnF_GATA"/>
    <property type="match status" value="2"/>
</dbReference>
<evidence type="ECO:0000313" key="12">
    <source>
        <dbReference type="EMBL" id="GLC60472.1"/>
    </source>
</evidence>
<keyword evidence="2 8" id="KW-0863">Zinc-finger</keyword>
<dbReference type="GO" id="GO:0006355">
    <property type="term" value="P:regulation of DNA-templated transcription"/>
    <property type="evidence" value="ECO:0007669"/>
    <property type="project" value="InterPro"/>
</dbReference>
<dbReference type="SUPFAM" id="SSF57716">
    <property type="entry name" value="Glucocorticoid receptor-like (DNA-binding domain)"/>
    <property type="match status" value="2"/>
</dbReference>
<evidence type="ECO:0000256" key="1">
    <source>
        <dbReference type="ARBA" id="ARBA00022723"/>
    </source>
</evidence>
<organism evidence="12 13">
    <name type="scientific">Pleodorina starrii</name>
    <dbReference type="NCBI Taxonomy" id="330485"/>
    <lineage>
        <taxon>Eukaryota</taxon>
        <taxon>Viridiplantae</taxon>
        <taxon>Chlorophyta</taxon>
        <taxon>core chlorophytes</taxon>
        <taxon>Chlorophyceae</taxon>
        <taxon>CS clade</taxon>
        <taxon>Chlamydomonadales</taxon>
        <taxon>Volvocaceae</taxon>
        <taxon>Pleodorina</taxon>
    </lineage>
</organism>
<dbReference type="CDD" id="cd04370">
    <property type="entry name" value="BAH"/>
    <property type="match status" value="1"/>
</dbReference>
<reference evidence="12 13" key="1">
    <citation type="journal article" date="2023" name="Commun. Biol.">
        <title>Reorganization of the ancestral sex-determining regions during the evolution of trioecy in Pleodorina starrii.</title>
        <authorList>
            <person name="Takahashi K."/>
            <person name="Suzuki S."/>
            <person name="Kawai-Toyooka H."/>
            <person name="Yamamoto K."/>
            <person name="Hamaji T."/>
            <person name="Ootsuki R."/>
            <person name="Yamaguchi H."/>
            <person name="Kawachi M."/>
            <person name="Higashiyama T."/>
            <person name="Nozaki H."/>
        </authorList>
    </citation>
    <scope>NUCLEOTIDE SEQUENCE [LARGE SCALE GENOMIC DNA]</scope>
    <source>
        <strain evidence="12 13">NIES-4479</strain>
    </source>
</reference>
<evidence type="ECO:0000256" key="4">
    <source>
        <dbReference type="ARBA" id="ARBA00023015"/>
    </source>
</evidence>
<keyword evidence="1" id="KW-0479">Metal-binding</keyword>
<dbReference type="InterPro" id="IPR013088">
    <property type="entry name" value="Znf_NHR/GATA"/>
</dbReference>
<feature type="region of interest" description="Disordered" evidence="9">
    <location>
        <begin position="169"/>
        <end position="225"/>
    </location>
</feature>
<feature type="domain" description="BAH" evidence="11">
    <location>
        <begin position="333"/>
        <end position="457"/>
    </location>
</feature>
<proteinExistence type="inferred from homology"/>
<evidence type="ECO:0000256" key="6">
    <source>
        <dbReference type="ARBA" id="ARBA00024019"/>
    </source>
</evidence>
<dbReference type="Pfam" id="PF01426">
    <property type="entry name" value="BAH"/>
    <property type="match status" value="1"/>
</dbReference>
<dbReference type="PROSITE" id="PS51038">
    <property type="entry name" value="BAH"/>
    <property type="match status" value="2"/>
</dbReference>
<comment type="function">
    <text evidence="7">Transcriptional regulator that specifically binds 5'-GATA-3' or 5'-GAT-3' motifs within gene promoters.</text>
</comment>
<sequence length="1243" mass="127044">MLGGALSKVKWFERRVNLEPSTKGIEESEREVFELEDTDVNPIGCISGKCHIVKAANYEEAYSRRGNAPGWFFCRGYFHQSSNSFVAYTPAEMAVGNAHDAVTHLPRQPGADGPTTGHPHPQQPPRHGLGAPGNHPQLGSDVAARGSLHASAIPHEALPSSYANGGGGAATAGAAGGSPYDVDEESDEQMPVPTAHSQLQQRRQAQQHHPPAQQQPASKRQKATGRTCVECGATTTPQWREGPMGPKTLCNACGVRYVRSQQKAAGQKRSGAGQKNGQGRPQDLTSPRAQQQAGVTKRGSSQKVEFFFSGPPLNADAGADTRQDYVGFNLNGVEYRIGDCAFLYPEDEGVPPYVGRILKCFHDRSGAAADPHCVEVAWFERRAHLEPDPLGGNWEREVVALEETDVNPIGCISGKAVVFRAGDYQEACRMAQSLAVEDWLYCRGVYKQSENCVVPFPEMAEHIDASEGKRHGKRSQVGVSGQDEGVADSDEVKRQRFAEEQPVAPLRRTGKLVSGRTCVECGATQTPQWREGPAGPKTLCNACGVRYVRAQQRANKRAVAVGAARAGYGAGGRQSRNSKAAKAEAASARAARAAAAAAAVATEEAPQRPTRQAALMAASRTAQYARTGVFPVDAMELIQPPPLDSANGHSAMQQQQQLDQRLQHQDADVSGMAAATATGSIARPGTPNCSSYDSCGSIHEGVTVEVVVGPADGDAECCGGGGEAAAAAAAAAAQPYPLLASSAVPLLQPPQFGGALGAMIPADQSVMALAPVLVMGGDALPGGSSVPQLPVSATMAGGVLGVSAGLVGSGANGTGIFFAAAPDAGFGAEHGCFATGPQLQQQNQQQQQLCSQSAVEAGAPALSGGCCDAAMAGCAGGGSGGGGLSGVVESSAAQVISAPVSPSVRGGGGGGFGCCDFGCGDVGLDGDLRLRGYPNQLACGLDVGLDDEYGPLVEVEVDFGLGPASAMDDGCLFGEFHHGGVLGCEDDDLPFQQPPEPEPYNHHHHHQQQQSPEAKHEQPPPQQQDSDGGVEGPEDLPAVAACVSPFCPELAPGTHAREVLDSLPMLVQTCMVPQGGGTATAGVGLAGASGDVAATQAVPAAAAAGGSAAVGGAGQPGGAALPGEAVARLVALGRQASIAATEARAADAALQAVSQVLEAHQEAARKAREAAAANLGRLKDRISTLTGGDPLTVAEMGGHLIDLQDLVAAGGGGGGGGLLVGGMAAGGCCCPFDAADMGVAVHS</sequence>
<dbReference type="PROSITE" id="PS00344">
    <property type="entry name" value="GATA_ZN_FINGER_1"/>
    <property type="match status" value="2"/>
</dbReference>
<dbReference type="SMART" id="SM00439">
    <property type="entry name" value="BAH"/>
    <property type="match status" value="1"/>
</dbReference>
<dbReference type="PANTHER" id="PTHR47172">
    <property type="entry name" value="OS01G0976800 PROTEIN"/>
    <property type="match status" value="1"/>
</dbReference>
<dbReference type="Gene3D" id="3.30.50.10">
    <property type="entry name" value="Erythroid Transcription Factor GATA-1, subunit A"/>
    <property type="match status" value="2"/>
</dbReference>
<keyword evidence="4" id="KW-0805">Transcription regulation</keyword>
<evidence type="ECO:0000256" key="9">
    <source>
        <dbReference type="SAM" id="MobiDB-lite"/>
    </source>
</evidence>
<dbReference type="Proteomes" id="UP001165080">
    <property type="component" value="Unassembled WGS sequence"/>
</dbReference>
<dbReference type="GO" id="GO:0003682">
    <property type="term" value="F:chromatin binding"/>
    <property type="evidence" value="ECO:0007669"/>
    <property type="project" value="InterPro"/>
</dbReference>
<evidence type="ECO:0000313" key="13">
    <source>
        <dbReference type="Proteomes" id="UP001165080"/>
    </source>
</evidence>
<keyword evidence="5" id="KW-0804">Transcription</keyword>
<feature type="domain" description="BAH" evidence="11">
    <location>
        <begin position="1"/>
        <end position="89"/>
    </location>
</feature>
<feature type="region of interest" description="Disordered" evidence="9">
    <location>
        <begin position="466"/>
        <end position="492"/>
    </location>
</feature>
<evidence type="ECO:0000256" key="7">
    <source>
        <dbReference type="ARBA" id="ARBA00037539"/>
    </source>
</evidence>
<dbReference type="InterPro" id="IPR043151">
    <property type="entry name" value="BAH_sf"/>
</dbReference>
<feature type="domain" description="GATA-type" evidence="10">
    <location>
        <begin position="222"/>
        <end position="257"/>
    </location>
</feature>
<dbReference type="PROSITE" id="PS50114">
    <property type="entry name" value="GATA_ZN_FINGER_2"/>
    <property type="match status" value="2"/>
</dbReference>
<evidence type="ECO:0000256" key="8">
    <source>
        <dbReference type="PROSITE-ProRule" id="PRU00094"/>
    </source>
</evidence>
<dbReference type="EMBL" id="BRXU01000035">
    <property type="protein sequence ID" value="GLC60472.1"/>
    <property type="molecule type" value="Genomic_DNA"/>
</dbReference>
<dbReference type="Pfam" id="PF00320">
    <property type="entry name" value="GATA"/>
    <property type="match status" value="2"/>
</dbReference>
<feature type="compositionally biased region" description="Low complexity" evidence="9">
    <location>
        <begin position="200"/>
        <end position="217"/>
    </location>
</feature>
<name>A0A9W6BZ19_9CHLO</name>
<feature type="compositionally biased region" description="Polar residues" evidence="9">
    <location>
        <begin position="273"/>
        <end position="301"/>
    </location>
</feature>
<feature type="region of interest" description="Disordered" evidence="9">
    <location>
        <begin position="264"/>
        <end position="301"/>
    </location>
</feature>
<evidence type="ECO:0000256" key="2">
    <source>
        <dbReference type="ARBA" id="ARBA00022771"/>
    </source>
</evidence>
<dbReference type="PANTHER" id="PTHR47172:SF24">
    <property type="entry name" value="GATA ZINC FINGER DOMAIN-CONTAINING PROTEIN 14-RELATED"/>
    <property type="match status" value="1"/>
</dbReference>
<feature type="region of interest" description="Disordered" evidence="9">
    <location>
        <begin position="985"/>
        <end position="1035"/>
    </location>
</feature>
<evidence type="ECO:0000256" key="5">
    <source>
        <dbReference type="ARBA" id="ARBA00023163"/>
    </source>
</evidence>
<keyword evidence="3" id="KW-0862">Zinc</keyword>
<feature type="domain" description="GATA-type" evidence="10">
    <location>
        <begin position="512"/>
        <end position="547"/>
    </location>
</feature>
<accession>A0A9W6BZ19</accession>
<dbReference type="InterPro" id="IPR000679">
    <property type="entry name" value="Znf_GATA"/>
</dbReference>
<dbReference type="AlphaFoldDB" id="A0A9W6BZ19"/>
<comment type="caution">
    <text evidence="12">The sequence shown here is derived from an EMBL/GenBank/DDBJ whole genome shotgun (WGS) entry which is preliminary data.</text>
</comment>
<comment type="similarity">
    <text evidence="6">Belongs to the type IV zinc-finger family. Class B subfamily.</text>
</comment>
<keyword evidence="13" id="KW-1185">Reference proteome</keyword>
<dbReference type="GO" id="GO:0008270">
    <property type="term" value="F:zinc ion binding"/>
    <property type="evidence" value="ECO:0007669"/>
    <property type="project" value="UniProtKB-KW"/>
</dbReference>
<evidence type="ECO:0000256" key="3">
    <source>
        <dbReference type="ARBA" id="ARBA00022833"/>
    </source>
</evidence>
<gene>
    <name evidence="12" type="primary">PLEST010820</name>
    <name evidence="12" type="ORF">PLESTB_001617200</name>
</gene>
<dbReference type="SMART" id="SM00401">
    <property type="entry name" value="ZnF_GATA"/>
    <property type="match status" value="2"/>
</dbReference>
<evidence type="ECO:0000259" key="10">
    <source>
        <dbReference type="PROSITE" id="PS50114"/>
    </source>
</evidence>
<protein>
    <submittedName>
        <fullName evidence="12">Uncharacterized protein</fullName>
    </submittedName>
</protein>
<dbReference type="GO" id="GO:0043565">
    <property type="term" value="F:sequence-specific DNA binding"/>
    <property type="evidence" value="ECO:0007669"/>
    <property type="project" value="InterPro"/>
</dbReference>
<dbReference type="InterPro" id="IPR001025">
    <property type="entry name" value="BAH_dom"/>
</dbReference>
<evidence type="ECO:0000259" key="11">
    <source>
        <dbReference type="PROSITE" id="PS51038"/>
    </source>
</evidence>